<reference evidence="1 2" key="1">
    <citation type="journal article" date="2012" name="Eukaryot. Cell">
        <title>Genome sequence of the fungus Glarea lozoyensis: the first genome sequence of a species from the Helotiaceae family.</title>
        <authorList>
            <person name="Youssar L."/>
            <person name="Gruening B.A."/>
            <person name="Erxleben A."/>
            <person name="Guenther S."/>
            <person name="Huettel W."/>
        </authorList>
    </citation>
    <scope>NUCLEOTIDE SEQUENCE [LARGE SCALE GENOMIC DNA]</scope>
    <source>
        <strain evidence="2">ATCC 74030 / MF5533</strain>
    </source>
</reference>
<evidence type="ECO:0000313" key="1">
    <source>
        <dbReference type="EMBL" id="EHL03689.1"/>
    </source>
</evidence>
<keyword evidence="2" id="KW-1185">Reference proteome</keyword>
<name>H0ED35_GLAL7</name>
<sequence length="66" mass="7221">MGMLDNHLAINHYRHHDLTLGVPITRDMTRESLNVRNELRLSSGSSFAADTSRLSLGMAQGSIALA</sequence>
<dbReference type="EMBL" id="AGUE01000006">
    <property type="protein sequence ID" value="EHL03689.1"/>
    <property type="molecule type" value="Genomic_DNA"/>
</dbReference>
<dbReference type="AlphaFoldDB" id="H0ED35"/>
<evidence type="ECO:0000313" key="2">
    <source>
        <dbReference type="Proteomes" id="UP000005446"/>
    </source>
</evidence>
<dbReference type="Proteomes" id="UP000005446">
    <property type="component" value="Unassembled WGS sequence"/>
</dbReference>
<dbReference type="HOGENOM" id="CLU_2831410_0_0_1"/>
<proteinExistence type="predicted"/>
<dbReference type="InParanoid" id="H0ED35"/>
<gene>
    <name evidence="1" type="ORF">M7I_0335</name>
</gene>
<comment type="caution">
    <text evidence="1">The sequence shown here is derived from an EMBL/GenBank/DDBJ whole genome shotgun (WGS) entry which is preliminary data.</text>
</comment>
<protein>
    <submittedName>
        <fullName evidence="1">Uncharacterized protein</fullName>
    </submittedName>
</protein>
<organism evidence="1 2">
    <name type="scientific">Glarea lozoyensis (strain ATCC 74030 / MF5533)</name>
    <dbReference type="NCBI Taxonomy" id="1104152"/>
    <lineage>
        <taxon>Eukaryota</taxon>
        <taxon>Fungi</taxon>
        <taxon>Dikarya</taxon>
        <taxon>Ascomycota</taxon>
        <taxon>Pezizomycotina</taxon>
        <taxon>Leotiomycetes</taxon>
        <taxon>Helotiales</taxon>
        <taxon>Helotiaceae</taxon>
        <taxon>Glarea</taxon>
    </lineage>
</organism>
<accession>H0ED35</accession>